<dbReference type="SUPFAM" id="SSF47413">
    <property type="entry name" value="lambda repressor-like DNA-binding domains"/>
    <property type="match status" value="1"/>
</dbReference>
<dbReference type="PROSITE" id="PS50932">
    <property type="entry name" value="HTH_LACI_2"/>
    <property type="match status" value="1"/>
</dbReference>
<dbReference type="InterPro" id="IPR000843">
    <property type="entry name" value="HTH_LacI"/>
</dbReference>
<dbReference type="EMBL" id="JAJVCN010000004">
    <property type="protein sequence ID" value="MCE7010399.1"/>
    <property type="molecule type" value="Genomic_DNA"/>
</dbReference>
<evidence type="ECO:0000256" key="3">
    <source>
        <dbReference type="ARBA" id="ARBA00023163"/>
    </source>
</evidence>
<dbReference type="InterPro" id="IPR010982">
    <property type="entry name" value="Lambda_DNA-bd_dom_sf"/>
</dbReference>
<feature type="domain" description="HTH lacI-type" evidence="4">
    <location>
        <begin position="5"/>
        <end position="59"/>
    </location>
</feature>
<dbReference type="Pfam" id="PF00356">
    <property type="entry name" value="LacI"/>
    <property type="match status" value="1"/>
</dbReference>
<organism evidence="5 6">
    <name type="scientific">Kibdelosporangium philippinense</name>
    <dbReference type="NCBI Taxonomy" id="211113"/>
    <lineage>
        <taxon>Bacteria</taxon>
        <taxon>Bacillati</taxon>
        <taxon>Actinomycetota</taxon>
        <taxon>Actinomycetes</taxon>
        <taxon>Pseudonocardiales</taxon>
        <taxon>Pseudonocardiaceae</taxon>
        <taxon>Kibdelosporangium</taxon>
    </lineage>
</organism>
<keyword evidence="1" id="KW-0805">Transcription regulation</keyword>
<dbReference type="PANTHER" id="PTHR30146">
    <property type="entry name" value="LACI-RELATED TRANSCRIPTIONAL REPRESSOR"/>
    <property type="match status" value="1"/>
</dbReference>
<dbReference type="Gene3D" id="1.10.260.40">
    <property type="entry name" value="lambda repressor-like DNA-binding domains"/>
    <property type="match status" value="1"/>
</dbReference>
<name>A0ABS8ZRM7_9PSEU</name>
<dbReference type="PROSITE" id="PS00356">
    <property type="entry name" value="HTH_LACI_1"/>
    <property type="match status" value="1"/>
</dbReference>
<dbReference type="InterPro" id="IPR028082">
    <property type="entry name" value="Peripla_BP_I"/>
</dbReference>
<dbReference type="Proteomes" id="UP001521150">
    <property type="component" value="Unassembled WGS sequence"/>
</dbReference>
<sequence length="322" mass="33609">MSTRTTIHDVAREAGVSHQTVSNVLRSTGRVGSATRERVLAAIDSLNYRPHSGAASLRTRRSGSLAYPISAGDFPTGKTIMLEFMSALTSAAGARGHHLVLTPGETDELLQAGVADAVILANIEPNDVRVKTLAARGVPFACFGRTAPEQPQNWVDIDNQAAIHAVTTYLIEQGHKRLAFFGYAPQGSWDVSRETGFRAAVTESGLPARVVSPSPEPRHVSAALDVLLDDPPTAVVTGSDVLASAVYSAAAQRGILVGSDLAVTGFDGSMVGKLLTPTLTTLSIPIGYIADTLVARAVAEIAGPTSDPGELVMPELVHGDSA</sequence>
<comment type="caution">
    <text evidence="5">The sequence shown here is derived from an EMBL/GenBank/DDBJ whole genome shotgun (WGS) entry which is preliminary data.</text>
</comment>
<dbReference type="SMART" id="SM00354">
    <property type="entry name" value="HTH_LACI"/>
    <property type="match status" value="1"/>
</dbReference>
<accession>A0ABS8ZRM7</accession>
<dbReference type="CDD" id="cd01392">
    <property type="entry name" value="HTH_LacI"/>
    <property type="match status" value="1"/>
</dbReference>
<keyword evidence="3" id="KW-0804">Transcription</keyword>
<dbReference type="RefSeq" id="WP_233732123.1">
    <property type="nucleotide sequence ID" value="NZ_JAJVCN010000004.1"/>
</dbReference>
<keyword evidence="6" id="KW-1185">Reference proteome</keyword>
<evidence type="ECO:0000313" key="6">
    <source>
        <dbReference type="Proteomes" id="UP001521150"/>
    </source>
</evidence>
<evidence type="ECO:0000313" key="5">
    <source>
        <dbReference type="EMBL" id="MCE7010399.1"/>
    </source>
</evidence>
<proteinExistence type="predicted"/>
<dbReference type="SUPFAM" id="SSF53822">
    <property type="entry name" value="Periplasmic binding protein-like I"/>
    <property type="match status" value="1"/>
</dbReference>
<dbReference type="InterPro" id="IPR046335">
    <property type="entry name" value="LacI/GalR-like_sensor"/>
</dbReference>
<evidence type="ECO:0000259" key="4">
    <source>
        <dbReference type="PROSITE" id="PS50932"/>
    </source>
</evidence>
<protein>
    <submittedName>
        <fullName evidence="5">LacI family transcriptional regulator</fullName>
    </submittedName>
</protein>
<keyword evidence="2" id="KW-0238">DNA-binding</keyword>
<evidence type="ECO:0000256" key="2">
    <source>
        <dbReference type="ARBA" id="ARBA00023125"/>
    </source>
</evidence>
<reference evidence="5 6" key="1">
    <citation type="submission" date="2021-12" db="EMBL/GenBank/DDBJ databases">
        <title>Genome sequence of Kibdelosporangium philippinense ATCC 49844.</title>
        <authorList>
            <person name="Fedorov E.A."/>
            <person name="Omeragic M."/>
            <person name="Shalygina K.F."/>
            <person name="Maclea K.S."/>
        </authorList>
    </citation>
    <scope>NUCLEOTIDE SEQUENCE [LARGE SCALE GENOMIC DNA]</scope>
    <source>
        <strain evidence="5 6">ATCC 49844</strain>
    </source>
</reference>
<gene>
    <name evidence="5" type="ORF">LWC34_47485</name>
</gene>
<evidence type="ECO:0000256" key="1">
    <source>
        <dbReference type="ARBA" id="ARBA00023015"/>
    </source>
</evidence>
<dbReference type="Gene3D" id="3.40.50.2300">
    <property type="match status" value="2"/>
</dbReference>
<dbReference type="PANTHER" id="PTHR30146:SF153">
    <property type="entry name" value="LACTOSE OPERON REPRESSOR"/>
    <property type="match status" value="1"/>
</dbReference>
<dbReference type="Pfam" id="PF13377">
    <property type="entry name" value="Peripla_BP_3"/>
    <property type="match status" value="1"/>
</dbReference>